<comment type="subcellular location">
    <subcellularLocation>
        <location evidence="1">Cell outer membrane</location>
    </subcellularLocation>
</comment>
<organism evidence="8 9">
    <name type="scientific">Sphingobacterium micropteri</name>
    <dbReference type="NCBI Taxonomy" id="2763501"/>
    <lineage>
        <taxon>Bacteria</taxon>
        <taxon>Pseudomonadati</taxon>
        <taxon>Bacteroidota</taxon>
        <taxon>Sphingobacteriia</taxon>
        <taxon>Sphingobacteriales</taxon>
        <taxon>Sphingobacteriaceae</taxon>
        <taxon>Sphingobacterium</taxon>
    </lineage>
</organism>
<dbReference type="Proteomes" id="UP000602759">
    <property type="component" value="Unassembled WGS sequence"/>
</dbReference>
<dbReference type="EMBL" id="JACOIK010000002">
    <property type="protein sequence ID" value="MBD1431772.1"/>
    <property type="molecule type" value="Genomic_DNA"/>
</dbReference>
<keyword evidence="5" id="KW-0998">Cell outer membrane</keyword>
<evidence type="ECO:0000259" key="6">
    <source>
        <dbReference type="Pfam" id="PF07980"/>
    </source>
</evidence>
<dbReference type="InterPro" id="IPR011990">
    <property type="entry name" value="TPR-like_helical_dom_sf"/>
</dbReference>
<evidence type="ECO:0000256" key="5">
    <source>
        <dbReference type="ARBA" id="ARBA00023237"/>
    </source>
</evidence>
<proteinExistence type="inferred from homology"/>
<dbReference type="Gene3D" id="1.25.40.390">
    <property type="match status" value="1"/>
</dbReference>
<comment type="caution">
    <text evidence="8">The sequence shown here is derived from an EMBL/GenBank/DDBJ whole genome shotgun (WGS) entry which is preliminary data.</text>
</comment>
<feature type="domain" description="RagB/SusD" evidence="6">
    <location>
        <begin position="333"/>
        <end position="411"/>
    </location>
</feature>
<evidence type="ECO:0000313" key="8">
    <source>
        <dbReference type="EMBL" id="MBD1431772.1"/>
    </source>
</evidence>
<protein>
    <submittedName>
        <fullName evidence="8">RagB/SusD family nutrient uptake outer membrane protein</fullName>
    </submittedName>
</protein>
<dbReference type="SUPFAM" id="SSF48452">
    <property type="entry name" value="TPR-like"/>
    <property type="match status" value="1"/>
</dbReference>
<evidence type="ECO:0000256" key="1">
    <source>
        <dbReference type="ARBA" id="ARBA00004442"/>
    </source>
</evidence>
<dbReference type="Pfam" id="PF07980">
    <property type="entry name" value="SusD_RagB"/>
    <property type="match status" value="1"/>
</dbReference>
<keyword evidence="4" id="KW-0472">Membrane</keyword>
<reference evidence="8 9" key="1">
    <citation type="submission" date="2020-08" db="EMBL/GenBank/DDBJ databases">
        <title>Sphingobacterium sp. DN00404 isolated from aquaculture water.</title>
        <authorList>
            <person name="Zhang M."/>
        </authorList>
    </citation>
    <scope>NUCLEOTIDE SEQUENCE [LARGE SCALE GENOMIC DNA]</scope>
    <source>
        <strain evidence="8 9">DN00404</strain>
    </source>
</reference>
<accession>A0ABR7YKD4</accession>
<evidence type="ECO:0000256" key="2">
    <source>
        <dbReference type="ARBA" id="ARBA00006275"/>
    </source>
</evidence>
<dbReference type="InterPro" id="IPR033985">
    <property type="entry name" value="SusD-like_N"/>
</dbReference>
<feature type="domain" description="SusD-like N-terminal" evidence="7">
    <location>
        <begin position="21"/>
        <end position="223"/>
    </location>
</feature>
<gene>
    <name evidence="8" type="ORF">H8B06_02960</name>
</gene>
<evidence type="ECO:0000313" key="9">
    <source>
        <dbReference type="Proteomes" id="UP000602759"/>
    </source>
</evidence>
<dbReference type="Pfam" id="PF14322">
    <property type="entry name" value="SusD-like_3"/>
    <property type="match status" value="1"/>
</dbReference>
<dbReference type="InterPro" id="IPR012944">
    <property type="entry name" value="SusD_RagB_dom"/>
</dbReference>
<comment type="similarity">
    <text evidence="2">Belongs to the SusD family.</text>
</comment>
<keyword evidence="3" id="KW-0732">Signal</keyword>
<evidence type="ECO:0000256" key="4">
    <source>
        <dbReference type="ARBA" id="ARBA00023136"/>
    </source>
</evidence>
<evidence type="ECO:0000259" key="7">
    <source>
        <dbReference type="Pfam" id="PF14322"/>
    </source>
</evidence>
<name>A0ABR7YKD4_9SPHI</name>
<keyword evidence="9" id="KW-1185">Reference proteome</keyword>
<sequence length="452" mass="51525">MRAIYVIVIMSLWCLSCSKGFMDAKPDKRAVVPSSLEDCQAMADYTDVMNAYMPSLGEIASDDFYVTYSTWNTLTSASEKNAYIWAREIFDGGVSLDWNNRYQQIFYANNILEVLESMVEITDIDRYNSLKGTALFFRAFAHYQLAQIFSKPYVYQTDNSGSSIPLRLTSDLNIPSGQSTVGEVYGQIVSDLEHAAELLPDKTHLKTRPNRMAVFALLARIFLTMQDYQNAAKNAELAIQGQGDSLIDYKDLSAASTYPIPMYNSEVIFHSTLAGTRILANTRHIVDPSLFESYLADDVRKTVFFKKDAQGQNQFRGSYAGSATYFNGLALDEMFLIYAECKVRLEKIEDGLNALNTLLETRFYEGAFVPFTNLDKQRALNTVLAERRKELLFRGLRWTDLRRLNLDPSTARTLKRELDGEVYEMEPNSPNYVYPFPDNVMQLTDFTQNERF</sequence>
<evidence type="ECO:0000256" key="3">
    <source>
        <dbReference type="ARBA" id="ARBA00022729"/>
    </source>
</evidence>